<dbReference type="AlphaFoldDB" id="A0A0H5CH36"/>
<accession>A0A0H5CH36</accession>
<gene>
    <name evidence="1" type="ORF">BN1211_4546</name>
</gene>
<name>A0A0H5CH36_CYBJN</name>
<organism evidence="1 2">
    <name type="scientific">Cyberlindnera jadinii (strain ATCC 18201 / CBS 1600 / BCRC 20928 / JCM 3617 / NBRC 0987 / NRRL Y-1542)</name>
    <name type="common">Torula yeast</name>
    <name type="synonym">Candida utilis</name>
    <dbReference type="NCBI Taxonomy" id="983966"/>
    <lineage>
        <taxon>Eukaryota</taxon>
        <taxon>Fungi</taxon>
        <taxon>Dikarya</taxon>
        <taxon>Ascomycota</taxon>
        <taxon>Saccharomycotina</taxon>
        <taxon>Saccharomycetes</taxon>
        <taxon>Phaffomycetales</taxon>
        <taxon>Phaffomycetaceae</taxon>
        <taxon>Cyberlindnera</taxon>
    </lineage>
</organism>
<reference evidence="2" key="1">
    <citation type="journal article" date="2015" name="J. Biotechnol.">
        <title>The structure of the Cyberlindnera jadinii genome and its relation to Candida utilis analyzed by the occurrence of single nucleotide polymorphisms.</title>
        <authorList>
            <person name="Rupp O."/>
            <person name="Brinkrolf K."/>
            <person name="Buerth C."/>
            <person name="Kunigo M."/>
            <person name="Schneider J."/>
            <person name="Jaenicke S."/>
            <person name="Goesmann A."/>
            <person name="Puehler A."/>
            <person name="Jaeger K.-E."/>
            <person name="Ernst J.F."/>
        </authorList>
    </citation>
    <scope>NUCLEOTIDE SEQUENCE [LARGE SCALE GENOMIC DNA]</scope>
    <source>
        <strain evidence="2">ATCC 18201 / CBS 1600 / BCRC 20928 / JCM 3617 / NBRC 0987 / NRRL Y-1542</strain>
    </source>
</reference>
<sequence>MCLSSLNAISSIWWWNTHTCLLSMHTQHSPPPYYHHVSTVLQKGNGNMWSVPGMTIHGLQHLLPGHLC</sequence>
<protein>
    <submittedName>
        <fullName evidence="1">Uncharacterized protein</fullName>
    </submittedName>
</protein>
<proteinExistence type="predicted"/>
<dbReference type="Proteomes" id="UP000038830">
    <property type="component" value="Unassembled WGS sequence"/>
</dbReference>
<dbReference type="EMBL" id="CDQK01000005">
    <property type="protein sequence ID" value="CEP23869.1"/>
    <property type="molecule type" value="Genomic_DNA"/>
</dbReference>
<evidence type="ECO:0000313" key="1">
    <source>
        <dbReference type="EMBL" id="CEP23869.1"/>
    </source>
</evidence>
<evidence type="ECO:0000313" key="2">
    <source>
        <dbReference type="Proteomes" id="UP000038830"/>
    </source>
</evidence>